<reference evidence="2" key="1">
    <citation type="submission" date="2023-04" db="EMBL/GenBank/DDBJ databases">
        <authorList>
            <person name="Vijverberg K."/>
            <person name="Xiong W."/>
            <person name="Schranz E."/>
        </authorList>
    </citation>
    <scope>NUCLEOTIDE SEQUENCE</scope>
</reference>
<dbReference type="EMBL" id="OX465078">
    <property type="protein sequence ID" value="CAI9270466.1"/>
    <property type="molecule type" value="Genomic_DNA"/>
</dbReference>
<keyword evidence="1" id="KW-1133">Transmembrane helix</keyword>
<evidence type="ECO:0000313" key="2">
    <source>
        <dbReference type="EMBL" id="CAI9270466.1"/>
    </source>
</evidence>
<dbReference type="Proteomes" id="UP001177003">
    <property type="component" value="Chromosome 2"/>
</dbReference>
<gene>
    <name evidence="2" type="ORF">LSALG_LOCUS10775</name>
</gene>
<keyword evidence="1" id="KW-0812">Transmembrane</keyword>
<keyword evidence="3" id="KW-1185">Reference proteome</keyword>
<evidence type="ECO:0000256" key="1">
    <source>
        <dbReference type="SAM" id="Phobius"/>
    </source>
</evidence>
<protein>
    <submittedName>
        <fullName evidence="2">Uncharacterized protein</fullName>
    </submittedName>
</protein>
<sequence length="124" mass="13734">MPSWEEYQLGFKWQWLAAVTATTLAVVVVVKISFKAATGEPPRTAAFVFQCSIMTSKNSTSQSVGSTPMGTHKRNSDDIGWEYGFYPDENKMDTMKYLAIKGCMVNNADFDSDGEDFLAAQLLV</sequence>
<feature type="transmembrane region" description="Helical" evidence="1">
    <location>
        <begin position="13"/>
        <end position="34"/>
    </location>
</feature>
<accession>A0AA35YE06</accession>
<organism evidence="2 3">
    <name type="scientific">Lactuca saligna</name>
    <name type="common">Willowleaf lettuce</name>
    <dbReference type="NCBI Taxonomy" id="75948"/>
    <lineage>
        <taxon>Eukaryota</taxon>
        <taxon>Viridiplantae</taxon>
        <taxon>Streptophyta</taxon>
        <taxon>Embryophyta</taxon>
        <taxon>Tracheophyta</taxon>
        <taxon>Spermatophyta</taxon>
        <taxon>Magnoliopsida</taxon>
        <taxon>eudicotyledons</taxon>
        <taxon>Gunneridae</taxon>
        <taxon>Pentapetalae</taxon>
        <taxon>asterids</taxon>
        <taxon>campanulids</taxon>
        <taxon>Asterales</taxon>
        <taxon>Asteraceae</taxon>
        <taxon>Cichorioideae</taxon>
        <taxon>Cichorieae</taxon>
        <taxon>Lactucinae</taxon>
        <taxon>Lactuca</taxon>
    </lineage>
</organism>
<keyword evidence="1" id="KW-0472">Membrane</keyword>
<proteinExistence type="predicted"/>
<evidence type="ECO:0000313" key="3">
    <source>
        <dbReference type="Proteomes" id="UP001177003"/>
    </source>
</evidence>
<name>A0AA35YE06_LACSI</name>
<dbReference type="AlphaFoldDB" id="A0AA35YE06"/>